<dbReference type="AlphaFoldDB" id="C5RD06"/>
<gene>
    <name evidence="1" type="ORF">HMPREF0877_1852</name>
</gene>
<organism evidence="1 2">
    <name type="scientific">Weissella paramesenteroides ATCC 33313</name>
    <dbReference type="NCBI Taxonomy" id="585506"/>
    <lineage>
        <taxon>Bacteria</taxon>
        <taxon>Bacillati</taxon>
        <taxon>Bacillota</taxon>
        <taxon>Bacilli</taxon>
        <taxon>Lactobacillales</taxon>
        <taxon>Lactobacillaceae</taxon>
        <taxon>Weissella</taxon>
    </lineage>
</organism>
<sequence>MTSEQNTNERYSSLVLEAKEEINNGSLSRALDTLTLAYQLRQTVEVNHLLVTTLIAQGQYQEAQIIADEYLTSYAKEEQSAKTYLNLALHNHYFLNAWEFLTWLPERLQDKFRFMVVEEEDHYRLNQEKTIQTIARQFYHLSDGDMIEQQKRLLAANKLPLSEYEIGAKFVLRDPFLSQISRTTVLDELRRVKTSDSVEFMDLKGNLNTYIPAELKSLEQDQTYVNILKELDKYTKKLGPDMVHGLREQVHLLLMIAYPQLSIIVQDVTSWVAGLVAETFEYAMPDEPDDQVIWRNKLQNSLMNLIN</sequence>
<keyword evidence="2" id="KW-1185">Reference proteome</keyword>
<dbReference type="STRING" id="585506.HMPREF0877_1852"/>
<reference evidence="1 2" key="1">
    <citation type="submission" date="2009-04" db="EMBL/GenBank/DDBJ databases">
        <authorList>
            <person name="Qin X."/>
            <person name="Bachman B."/>
            <person name="Battles P."/>
            <person name="Bell A."/>
            <person name="Bess C."/>
            <person name="Bickham C."/>
            <person name="Chaboub L."/>
            <person name="Chen D."/>
            <person name="Coyle M."/>
            <person name="Deiros D.R."/>
            <person name="Dinh H."/>
            <person name="Forbes L."/>
            <person name="Fowler G."/>
            <person name="Francisco L."/>
            <person name="Fu Q."/>
            <person name="Gubbala S."/>
            <person name="Hale W."/>
            <person name="Han Y."/>
            <person name="Hemphill L."/>
            <person name="Highlander S.K."/>
            <person name="Hirani K."/>
            <person name="Hogues M."/>
            <person name="Jackson L."/>
            <person name="Jakkamsetti A."/>
            <person name="Javaid M."/>
            <person name="Jiang H."/>
            <person name="Korchina V."/>
            <person name="Kovar C."/>
            <person name="Lara F."/>
            <person name="Lee S."/>
            <person name="Mata R."/>
            <person name="Mathew T."/>
            <person name="Moen C."/>
            <person name="Morales K."/>
            <person name="Munidasa M."/>
            <person name="Nazareth L."/>
            <person name="Ngo R."/>
            <person name="Nguyen L."/>
            <person name="Okwuonu G."/>
            <person name="Ongeri F."/>
            <person name="Patil S."/>
            <person name="Petrosino J."/>
            <person name="Pham C."/>
            <person name="Pham P."/>
            <person name="Pu L.-L."/>
            <person name="Puazo M."/>
            <person name="Raj R."/>
            <person name="Reid J."/>
            <person name="Rouhana J."/>
            <person name="Saada N."/>
            <person name="Shang Y."/>
            <person name="Simmons D."/>
            <person name="Thornton R."/>
            <person name="Warren J."/>
            <person name="Weissenberger G."/>
            <person name="Zhang J."/>
            <person name="Zhang L."/>
            <person name="Zhou C."/>
            <person name="Zhu D."/>
            <person name="Muzny D."/>
            <person name="Worley K."/>
            <person name="Gibbs R."/>
        </authorList>
    </citation>
    <scope>NUCLEOTIDE SEQUENCE [LARGE SCALE GENOMIC DNA]</scope>
    <source>
        <strain evidence="1 2">ATCC 33313</strain>
    </source>
</reference>
<comment type="caution">
    <text evidence="1">The sequence shown here is derived from an EMBL/GenBank/DDBJ whole genome shotgun (WGS) entry which is preliminary data.</text>
</comment>
<accession>C5RD06</accession>
<dbReference type="EMBL" id="ACKU01000034">
    <property type="protein sequence ID" value="EER73924.1"/>
    <property type="molecule type" value="Genomic_DNA"/>
</dbReference>
<evidence type="ECO:0000313" key="2">
    <source>
        <dbReference type="Proteomes" id="UP000004528"/>
    </source>
</evidence>
<name>C5RD06_WEIPA</name>
<dbReference type="HOGENOM" id="CLU_074772_1_0_9"/>
<protein>
    <recommendedName>
        <fullName evidence="3">Tetratricopeptide repeat protein</fullName>
    </recommendedName>
</protein>
<dbReference type="eggNOG" id="COG0457">
    <property type="taxonomic scope" value="Bacteria"/>
</dbReference>
<dbReference type="OrthoDB" id="1655898at2"/>
<evidence type="ECO:0008006" key="3">
    <source>
        <dbReference type="Google" id="ProtNLM"/>
    </source>
</evidence>
<proteinExistence type="predicted"/>
<dbReference type="RefSeq" id="WP_002828991.1">
    <property type="nucleotide sequence ID" value="NZ_GG697135.1"/>
</dbReference>
<evidence type="ECO:0000313" key="1">
    <source>
        <dbReference type="EMBL" id="EER73924.1"/>
    </source>
</evidence>
<dbReference type="Proteomes" id="UP000004528">
    <property type="component" value="Unassembled WGS sequence"/>
</dbReference>